<feature type="repeat" description="PPR" evidence="2">
    <location>
        <begin position="234"/>
        <end position="268"/>
    </location>
</feature>
<dbReference type="InterPro" id="IPR002885">
    <property type="entry name" value="PPR_rpt"/>
</dbReference>
<reference evidence="6" key="1">
    <citation type="submission" date="2025-08" db="UniProtKB">
        <authorList>
            <consortium name="RefSeq"/>
        </authorList>
    </citation>
    <scope>IDENTIFICATION</scope>
    <source>
        <tissue evidence="6">Gonads</tissue>
    </source>
</reference>
<evidence type="ECO:0000256" key="3">
    <source>
        <dbReference type="SAM" id="MobiDB-lite"/>
    </source>
</evidence>
<dbReference type="KEGG" id="soy:115880320"/>
<feature type="domain" description="PROP1-like PPR" evidence="4">
    <location>
        <begin position="158"/>
        <end position="322"/>
    </location>
</feature>
<evidence type="ECO:0000313" key="5">
    <source>
        <dbReference type="Proteomes" id="UP000504635"/>
    </source>
</evidence>
<evidence type="ECO:0000256" key="1">
    <source>
        <dbReference type="ARBA" id="ARBA00022737"/>
    </source>
</evidence>
<dbReference type="InterPro" id="IPR033443">
    <property type="entry name" value="PROP1-like_PPR_dom"/>
</dbReference>
<organism evidence="5 6">
    <name type="scientific">Sitophilus oryzae</name>
    <name type="common">Rice weevil</name>
    <name type="synonym">Curculio oryzae</name>
    <dbReference type="NCBI Taxonomy" id="7048"/>
    <lineage>
        <taxon>Eukaryota</taxon>
        <taxon>Metazoa</taxon>
        <taxon>Ecdysozoa</taxon>
        <taxon>Arthropoda</taxon>
        <taxon>Hexapoda</taxon>
        <taxon>Insecta</taxon>
        <taxon>Pterygota</taxon>
        <taxon>Neoptera</taxon>
        <taxon>Endopterygota</taxon>
        <taxon>Coleoptera</taxon>
        <taxon>Polyphaga</taxon>
        <taxon>Cucujiformia</taxon>
        <taxon>Curculionidae</taxon>
        <taxon>Dryophthorinae</taxon>
        <taxon>Sitophilus</taxon>
    </lineage>
</organism>
<proteinExistence type="predicted"/>
<accession>A0A6J2XRA6</accession>
<dbReference type="InParanoid" id="A0A6J2XRA6"/>
<dbReference type="FunCoup" id="A0A6J2XRA6">
    <property type="interactions" value="1474"/>
</dbReference>
<dbReference type="Pfam" id="PF13812">
    <property type="entry name" value="PPR_3"/>
    <property type="match status" value="1"/>
</dbReference>
<gene>
    <name evidence="6" type="primary">LOC115880320</name>
</gene>
<dbReference type="OrthoDB" id="185373at2759"/>
<evidence type="ECO:0000256" key="2">
    <source>
        <dbReference type="PROSITE-ProRule" id="PRU00708"/>
    </source>
</evidence>
<dbReference type="NCBIfam" id="TIGR00756">
    <property type="entry name" value="PPR"/>
    <property type="match status" value="2"/>
</dbReference>
<keyword evidence="5" id="KW-1185">Reference proteome</keyword>
<feature type="region of interest" description="Disordered" evidence="3">
    <location>
        <begin position="364"/>
        <end position="392"/>
    </location>
</feature>
<keyword evidence="1" id="KW-0677">Repeat</keyword>
<dbReference type="Gene3D" id="1.25.40.10">
    <property type="entry name" value="Tetratricopeptide repeat domain"/>
    <property type="match status" value="3"/>
</dbReference>
<sequence length="694" mass="79846">MFKINYYSFLLSKTCPRFLLVKPVNTFTNYNHLKLSSSTIPGFTFKKKQHDKETIDNNYNNAGSWGHRVTPVPKETEEQHLVRVRNDPDTFGEQYEQEIVDEGDIREEKHLSEKPPSHQRLRTKQYADIIKNYIRKRKIKEAIDVLEIRMIQEDKIKPEAYIYNLVLGACGRVGYTKKAFMLYNDMKKRGLKVMGGTYTALFNACANSPWPTTDGLTRAKHLYELMLEKGYQPNDTNYNAMIKAFGRCGDISMSFKLVDQMFKQGISVKSETINFLLQACISDKEAGFRHSLLVWRKLIEKNINPDLYTFNLLLRCVRDCGLGDLEVTKDVIERIVQNNGGALFLESSEALQIDITSEQSDITSRANITSSKNGSISENDGTSGQNDITSGKNDNIPGELQFLNTRPDLLAPKPHLGNILSLSEVKASEDRLLLLGGCKGFLQTMTSFKCTPDIKTFTQLLDSIPSTNAAEKELVQCMRKLSVKPDIDFYNMLIKKKSMRCDYEGAKEVLLSMKNQKYRPDLVTYGVLALGCKNKDEALDLIREMNSYSYTLNSVILGAMLHQACYHETYDYIFEIMEICLRQSIPVSKKFLERLDEFRKRCKTKLDSEKMKPREMELFKIFKMRHKTWLTEVQIDESEDAHPWQQFRQGLPEDAHETTGVKDTARFKPRHASRFKVKTSTKEDFKKAKKAIRK</sequence>
<feature type="repeat" description="PPR" evidence="2">
    <location>
        <begin position="159"/>
        <end position="193"/>
    </location>
</feature>
<dbReference type="Proteomes" id="UP000504635">
    <property type="component" value="Unplaced"/>
</dbReference>
<dbReference type="AlphaFoldDB" id="A0A6J2XRA6"/>
<dbReference type="GeneID" id="115880320"/>
<dbReference type="PANTHER" id="PTHR24014:SF6">
    <property type="entry name" value="PENTATRICOPEPTIDE REPEAT-CONTAINING PROTEIN 1, MITOCHONDRIAL"/>
    <property type="match status" value="1"/>
</dbReference>
<dbReference type="RefSeq" id="XP_030753375.1">
    <property type="nucleotide sequence ID" value="XM_030897515.1"/>
</dbReference>
<dbReference type="PANTHER" id="PTHR24014">
    <property type="entry name" value="2-OXOGLUTARATE AND IRON-DEPENDENT OXYGENASE DOMAIN-CONTAINING PROTEIN 2"/>
    <property type="match status" value="1"/>
</dbReference>
<protein>
    <submittedName>
        <fullName evidence="6">Pentatricopeptide repeat-containing protein 1, mitochondrial</fullName>
    </submittedName>
</protein>
<dbReference type="Pfam" id="PF17177">
    <property type="entry name" value="PPR_long"/>
    <property type="match status" value="1"/>
</dbReference>
<evidence type="ECO:0000313" key="6">
    <source>
        <dbReference type="RefSeq" id="XP_030753375.1"/>
    </source>
</evidence>
<dbReference type="InterPro" id="IPR011990">
    <property type="entry name" value="TPR-like_helical_dom_sf"/>
</dbReference>
<name>A0A6J2XRA6_SITOR</name>
<dbReference type="GO" id="GO:0042780">
    <property type="term" value="P:tRNA 3'-end processing"/>
    <property type="evidence" value="ECO:0007669"/>
    <property type="project" value="TreeGrafter"/>
</dbReference>
<dbReference type="PROSITE" id="PS51375">
    <property type="entry name" value="PPR"/>
    <property type="match status" value="2"/>
</dbReference>
<dbReference type="GO" id="GO:0000049">
    <property type="term" value="F:tRNA binding"/>
    <property type="evidence" value="ECO:0007669"/>
    <property type="project" value="TreeGrafter"/>
</dbReference>
<dbReference type="GO" id="GO:0005759">
    <property type="term" value="C:mitochondrial matrix"/>
    <property type="evidence" value="ECO:0007669"/>
    <property type="project" value="TreeGrafter"/>
</dbReference>
<evidence type="ECO:0000259" key="4">
    <source>
        <dbReference type="Pfam" id="PF17177"/>
    </source>
</evidence>